<feature type="transmembrane region" description="Helical" evidence="7">
    <location>
        <begin position="6"/>
        <end position="30"/>
    </location>
</feature>
<evidence type="ECO:0000256" key="5">
    <source>
        <dbReference type="ARBA" id="ARBA00022989"/>
    </source>
</evidence>
<gene>
    <name evidence="9" type="ORF">EQU50_04495</name>
</gene>
<reference evidence="9 10" key="1">
    <citation type="submission" date="2018-10" db="EMBL/GenBank/DDBJ databases">
        <title>An updated phylogeny of the Alphaproteobacteria reveals that the parasitic Rickettsiales and Holosporales have independent origins.</title>
        <authorList>
            <person name="Munoz-Gomez S.A."/>
            <person name="Hess S."/>
            <person name="Burger G."/>
            <person name="Lang B.F."/>
            <person name="Susko E."/>
            <person name="Slamovits C.H."/>
            <person name="Roger A.J."/>
        </authorList>
    </citation>
    <scope>NUCLEOTIDE SEQUENCE [LARGE SCALE GENOMIC DNA]</scope>
    <source>
        <strain evidence="9">HOLO01</strain>
    </source>
</reference>
<dbReference type="EMBL" id="SCFB01000005">
    <property type="protein sequence ID" value="RZI46201.1"/>
    <property type="molecule type" value="Genomic_DNA"/>
</dbReference>
<accession>A0A4Q7DH08</accession>
<organism evidence="9 10">
    <name type="scientific">Candidatus Finniella inopinata</name>
    <dbReference type="NCBI Taxonomy" id="1696036"/>
    <lineage>
        <taxon>Bacteria</taxon>
        <taxon>Pseudomonadati</taxon>
        <taxon>Pseudomonadota</taxon>
        <taxon>Alphaproteobacteria</taxon>
        <taxon>Holosporales</taxon>
        <taxon>Candidatus Paracaedibacteraceae</taxon>
        <taxon>Candidatus Finniella</taxon>
    </lineage>
</organism>
<feature type="transmembrane region" description="Helical" evidence="7">
    <location>
        <begin position="78"/>
        <end position="101"/>
    </location>
</feature>
<dbReference type="PANTHER" id="PTHR30450">
    <property type="entry name" value="ABC TRANSPORTER PERMEASE"/>
    <property type="match status" value="1"/>
</dbReference>
<feature type="transmembrane region" description="Helical" evidence="7">
    <location>
        <begin position="51"/>
        <end position="72"/>
    </location>
</feature>
<dbReference type="Pfam" id="PF00528">
    <property type="entry name" value="BPD_transp_1"/>
    <property type="match status" value="1"/>
</dbReference>
<dbReference type="AlphaFoldDB" id="A0A4Q7DH08"/>
<evidence type="ECO:0000256" key="6">
    <source>
        <dbReference type="ARBA" id="ARBA00023136"/>
    </source>
</evidence>
<dbReference type="Proteomes" id="UP000293550">
    <property type="component" value="Unassembled WGS sequence"/>
</dbReference>
<keyword evidence="6 7" id="KW-0472">Membrane</keyword>
<feature type="transmembrane region" description="Helical" evidence="7">
    <location>
        <begin position="182"/>
        <end position="203"/>
    </location>
</feature>
<dbReference type="CDD" id="cd06261">
    <property type="entry name" value="TM_PBP2"/>
    <property type="match status" value="1"/>
</dbReference>
<evidence type="ECO:0000256" key="4">
    <source>
        <dbReference type="ARBA" id="ARBA00022692"/>
    </source>
</evidence>
<dbReference type="InterPro" id="IPR000515">
    <property type="entry name" value="MetI-like"/>
</dbReference>
<protein>
    <submittedName>
        <fullName evidence="9">ABC transporter permease</fullName>
    </submittedName>
</protein>
<feature type="domain" description="ABC transmembrane type-1" evidence="8">
    <location>
        <begin position="9"/>
        <end position="203"/>
    </location>
</feature>
<evidence type="ECO:0000259" key="8">
    <source>
        <dbReference type="PROSITE" id="PS50928"/>
    </source>
</evidence>
<dbReference type="SUPFAM" id="SSF161098">
    <property type="entry name" value="MetI-like"/>
    <property type="match status" value="1"/>
</dbReference>
<keyword evidence="10" id="KW-1185">Reference proteome</keyword>
<comment type="caution">
    <text evidence="9">The sequence shown here is derived from an EMBL/GenBank/DDBJ whole genome shotgun (WGS) entry which is preliminary data.</text>
</comment>
<keyword evidence="5 7" id="KW-1133">Transmembrane helix</keyword>
<keyword evidence="2 7" id="KW-0813">Transport</keyword>
<sequence>MVTLLAYSLFETLLMVATSLTVGVVGGYYLGTLLYRIGDQGLQPKPRLYRALSFGVNSVRSVPYIILIVLLIPFTRLLVGSSIGTLAAIVPLSLAAILLIARATEDTFKIIPKGLIEMGLSLGASRHQIVAKIIFPEALPSLIDQISSITITLIGFSAMAGTVGGGGLGDLAIRYGYQRYDIAFMVIIVFVLLALVQIVQLIGNRCARHYRYK</sequence>
<dbReference type="GO" id="GO:0048473">
    <property type="term" value="P:D-methionine transmembrane transport"/>
    <property type="evidence" value="ECO:0007669"/>
    <property type="project" value="TreeGrafter"/>
</dbReference>
<dbReference type="PANTHER" id="PTHR30450:SF1">
    <property type="entry name" value="D-METHIONINE TRANSPORT SYSTEM PERMEASE PROTEIN METI-RELATED"/>
    <property type="match status" value="1"/>
</dbReference>
<dbReference type="GO" id="GO:0005886">
    <property type="term" value="C:plasma membrane"/>
    <property type="evidence" value="ECO:0007669"/>
    <property type="project" value="UniProtKB-SubCell"/>
</dbReference>
<comment type="subcellular location">
    <subcellularLocation>
        <location evidence="1 7">Cell membrane</location>
        <topology evidence="1 7">Multi-pass membrane protein</topology>
    </subcellularLocation>
</comment>
<evidence type="ECO:0000313" key="10">
    <source>
        <dbReference type="Proteomes" id="UP000293550"/>
    </source>
</evidence>
<dbReference type="Gene3D" id="1.10.3720.10">
    <property type="entry name" value="MetI-like"/>
    <property type="match status" value="1"/>
</dbReference>
<keyword evidence="4 7" id="KW-0812">Transmembrane</keyword>
<dbReference type="OrthoDB" id="9793490at2"/>
<name>A0A4Q7DH08_9PROT</name>
<evidence type="ECO:0000313" key="9">
    <source>
        <dbReference type="EMBL" id="RZI46201.1"/>
    </source>
</evidence>
<keyword evidence="3" id="KW-1003">Cell membrane</keyword>
<dbReference type="RefSeq" id="WP_130153953.1">
    <property type="nucleotide sequence ID" value="NZ_SCFB01000005.1"/>
</dbReference>
<evidence type="ECO:0000256" key="7">
    <source>
        <dbReference type="RuleBase" id="RU363032"/>
    </source>
</evidence>
<comment type="similarity">
    <text evidence="7">Belongs to the binding-protein-dependent transport system permease family.</text>
</comment>
<evidence type="ECO:0000256" key="3">
    <source>
        <dbReference type="ARBA" id="ARBA00022475"/>
    </source>
</evidence>
<evidence type="ECO:0000256" key="1">
    <source>
        <dbReference type="ARBA" id="ARBA00004651"/>
    </source>
</evidence>
<evidence type="ECO:0000256" key="2">
    <source>
        <dbReference type="ARBA" id="ARBA00022448"/>
    </source>
</evidence>
<feature type="transmembrane region" description="Helical" evidence="7">
    <location>
        <begin position="142"/>
        <end position="162"/>
    </location>
</feature>
<dbReference type="InterPro" id="IPR035906">
    <property type="entry name" value="MetI-like_sf"/>
</dbReference>
<proteinExistence type="inferred from homology"/>
<dbReference type="PROSITE" id="PS50928">
    <property type="entry name" value="ABC_TM1"/>
    <property type="match status" value="1"/>
</dbReference>
<dbReference type="InterPro" id="IPR051322">
    <property type="entry name" value="AA_ABC_Transporter_Permease"/>
</dbReference>